<dbReference type="Gene3D" id="3.40.50.1000">
    <property type="entry name" value="HAD superfamily/HAD-like"/>
    <property type="match status" value="1"/>
</dbReference>
<keyword evidence="2" id="KW-1185">Reference proteome</keyword>
<dbReference type="InterPro" id="IPR023198">
    <property type="entry name" value="PGP-like_dom2"/>
</dbReference>
<reference evidence="1" key="1">
    <citation type="submission" date="2020-06" db="EMBL/GenBank/DDBJ databases">
        <title>Characterization of fructooligosaccharide metabolism and fructooligosaccharide-degrading enzymes in human commensal butyrate producers.</title>
        <authorList>
            <person name="Tanno H."/>
            <person name="Fujii T."/>
            <person name="Hirano K."/>
            <person name="Maeno S."/>
            <person name="Tonozuka T."/>
            <person name="Sakamoto M."/>
            <person name="Ohkuma M."/>
            <person name="Tochio T."/>
            <person name="Endo A."/>
        </authorList>
    </citation>
    <scope>NUCLEOTIDE SEQUENCE</scope>
    <source>
        <strain evidence="1">JCM 17466</strain>
    </source>
</reference>
<dbReference type="PRINTS" id="PR00413">
    <property type="entry name" value="HADHALOGNASE"/>
</dbReference>
<dbReference type="AlphaFoldDB" id="A0A916QAF6"/>
<dbReference type="SFLD" id="SFLDG01135">
    <property type="entry name" value="C1.5.6:_HAD__Beta-PGM__Phospha"/>
    <property type="match status" value="1"/>
</dbReference>
<dbReference type="PANTHER" id="PTHR18901:SF38">
    <property type="entry name" value="PSEUDOURIDINE-5'-PHOSPHATASE"/>
    <property type="match status" value="1"/>
</dbReference>
<dbReference type="EMBL" id="BLYI01000027">
    <property type="protein sequence ID" value="GFO85023.1"/>
    <property type="molecule type" value="Genomic_DNA"/>
</dbReference>
<dbReference type="Proteomes" id="UP000613208">
    <property type="component" value="Unassembled WGS sequence"/>
</dbReference>
<dbReference type="InterPro" id="IPR036412">
    <property type="entry name" value="HAD-like_sf"/>
</dbReference>
<dbReference type="Gene3D" id="1.10.150.240">
    <property type="entry name" value="Putative phosphatase, domain 2"/>
    <property type="match status" value="1"/>
</dbReference>
<dbReference type="SFLD" id="SFLDG01129">
    <property type="entry name" value="C1.5:_HAD__Beta-PGM__Phosphata"/>
    <property type="match status" value="1"/>
</dbReference>
<dbReference type="Pfam" id="PF13419">
    <property type="entry name" value="HAD_2"/>
    <property type="match status" value="1"/>
</dbReference>
<evidence type="ECO:0000313" key="1">
    <source>
        <dbReference type="EMBL" id="GFO85023.1"/>
    </source>
</evidence>
<organism evidence="1 2">
    <name type="scientific">Anaerostipes butyraticus</name>
    <dbReference type="NCBI Taxonomy" id="645466"/>
    <lineage>
        <taxon>Bacteria</taxon>
        <taxon>Bacillati</taxon>
        <taxon>Bacillota</taxon>
        <taxon>Clostridia</taxon>
        <taxon>Lachnospirales</taxon>
        <taxon>Lachnospiraceae</taxon>
        <taxon>Anaerostipes</taxon>
    </lineage>
</organism>
<dbReference type="NCBIfam" id="TIGR01509">
    <property type="entry name" value="HAD-SF-IA-v3"/>
    <property type="match status" value="1"/>
</dbReference>
<sequence>MKKKMYQAVIFDKDGVIADSEYSNVMAKHILLKRSGIEVDWHYHDQFLGTTHEYMWTVMKEEFHLPEEVSYYIKQWSEIRKELIEKEGMKAMPGSVDLIKQLKADRIPMALASSSNVTDIEADLQAIGITNMFDAVISGEHCKKGKPDPEIFLKAAAALGIAPEKCIVIEDSESGVKAAKAAGMGCIGYANPDAIKQDLHMADEIISDFTQLSVDFLYHQRI</sequence>
<proteinExistence type="predicted"/>
<evidence type="ECO:0000313" key="2">
    <source>
        <dbReference type="Proteomes" id="UP000613208"/>
    </source>
</evidence>
<dbReference type="RefSeq" id="WP_243282562.1">
    <property type="nucleotide sequence ID" value="NZ_BLYI01000027.1"/>
</dbReference>
<dbReference type="SUPFAM" id="SSF56784">
    <property type="entry name" value="HAD-like"/>
    <property type="match status" value="1"/>
</dbReference>
<name>A0A916QAF6_9FIRM</name>
<dbReference type="InterPro" id="IPR006439">
    <property type="entry name" value="HAD-SF_hydro_IA"/>
</dbReference>
<dbReference type="SFLD" id="SFLDS00003">
    <property type="entry name" value="Haloacid_Dehalogenase"/>
    <property type="match status" value="1"/>
</dbReference>
<dbReference type="InterPro" id="IPR041492">
    <property type="entry name" value="HAD_2"/>
</dbReference>
<accession>A0A916QAF6</accession>
<protein>
    <submittedName>
        <fullName evidence="1">Haloacid dehalogenase</fullName>
    </submittedName>
</protein>
<gene>
    <name evidence="1" type="ORF">ANBU17_13700</name>
</gene>
<dbReference type="NCBIfam" id="TIGR01549">
    <property type="entry name" value="HAD-SF-IA-v1"/>
    <property type="match status" value="1"/>
</dbReference>
<dbReference type="PANTHER" id="PTHR18901">
    <property type="entry name" value="2-DEOXYGLUCOSE-6-PHOSPHATE PHOSPHATASE 2"/>
    <property type="match status" value="1"/>
</dbReference>
<dbReference type="InterPro" id="IPR023214">
    <property type="entry name" value="HAD_sf"/>
</dbReference>
<comment type="caution">
    <text evidence="1">The sequence shown here is derived from an EMBL/GenBank/DDBJ whole genome shotgun (WGS) entry which is preliminary data.</text>
</comment>